<reference evidence="2" key="1">
    <citation type="journal article" date="2021" name="PeerJ">
        <title>Extensive microbial diversity within the chicken gut microbiome revealed by metagenomics and culture.</title>
        <authorList>
            <person name="Gilroy R."/>
            <person name="Ravi A."/>
            <person name="Getino M."/>
            <person name="Pursley I."/>
            <person name="Horton D.L."/>
            <person name="Alikhan N.F."/>
            <person name="Baker D."/>
            <person name="Gharbi K."/>
            <person name="Hall N."/>
            <person name="Watson M."/>
            <person name="Adriaenssens E.M."/>
            <person name="Foster-Nyarko E."/>
            <person name="Jarju S."/>
            <person name="Secka A."/>
            <person name="Antonio M."/>
            <person name="Oren A."/>
            <person name="Chaudhuri R.R."/>
            <person name="La Ragione R."/>
            <person name="Hildebrand F."/>
            <person name="Pallen M.J."/>
        </authorList>
    </citation>
    <scope>NUCLEOTIDE SEQUENCE</scope>
    <source>
        <strain evidence="2">Gambia15-2214</strain>
    </source>
</reference>
<keyword evidence="1" id="KW-0472">Membrane</keyword>
<reference evidence="2" key="2">
    <citation type="submission" date="2021-04" db="EMBL/GenBank/DDBJ databases">
        <authorList>
            <person name="Gilroy R."/>
        </authorList>
    </citation>
    <scope>NUCLEOTIDE SEQUENCE</scope>
    <source>
        <strain evidence="2">Gambia15-2214</strain>
    </source>
</reference>
<keyword evidence="1" id="KW-0812">Transmembrane</keyword>
<gene>
    <name evidence="2" type="ORF">IAA16_09295</name>
</gene>
<organism evidence="2 3">
    <name type="scientific">Candidatus Treponema excrementipullorum</name>
    <dbReference type="NCBI Taxonomy" id="2838768"/>
    <lineage>
        <taxon>Bacteria</taxon>
        <taxon>Pseudomonadati</taxon>
        <taxon>Spirochaetota</taxon>
        <taxon>Spirochaetia</taxon>
        <taxon>Spirochaetales</taxon>
        <taxon>Treponemataceae</taxon>
        <taxon>Treponema</taxon>
    </lineage>
</organism>
<feature type="transmembrane region" description="Helical" evidence="1">
    <location>
        <begin position="77"/>
        <end position="97"/>
    </location>
</feature>
<evidence type="ECO:0000313" key="2">
    <source>
        <dbReference type="EMBL" id="MBU3850747.1"/>
    </source>
</evidence>
<name>A0A9E2L388_9SPIR</name>
<evidence type="ECO:0000313" key="3">
    <source>
        <dbReference type="Proteomes" id="UP000823914"/>
    </source>
</evidence>
<dbReference type="Proteomes" id="UP000823914">
    <property type="component" value="Unassembled WGS sequence"/>
</dbReference>
<sequence>MKTILLSIALLISFIPFCVSIYLSISEYQTSSEKNNLEDEISKYEQCQELRALTQEGEQISQELKQTEQTEQKIKQILISIVLIIVSAIMVFGMFSWCDSWFDPLE</sequence>
<keyword evidence="1" id="KW-1133">Transmembrane helix</keyword>
<comment type="caution">
    <text evidence="2">The sequence shown here is derived from an EMBL/GenBank/DDBJ whole genome shotgun (WGS) entry which is preliminary data.</text>
</comment>
<feature type="transmembrane region" description="Helical" evidence="1">
    <location>
        <begin position="6"/>
        <end position="25"/>
    </location>
</feature>
<dbReference type="EMBL" id="JAHLFV010000213">
    <property type="protein sequence ID" value="MBU3850747.1"/>
    <property type="molecule type" value="Genomic_DNA"/>
</dbReference>
<protein>
    <submittedName>
        <fullName evidence="2">Uncharacterized protein</fullName>
    </submittedName>
</protein>
<evidence type="ECO:0000256" key="1">
    <source>
        <dbReference type="SAM" id="Phobius"/>
    </source>
</evidence>
<accession>A0A9E2L388</accession>
<proteinExistence type="predicted"/>
<dbReference type="AlphaFoldDB" id="A0A9E2L388"/>